<organism evidence="4 5">
    <name type="scientific">Clostridium omnivorum</name>
    <dbReference type="NCBI Taxonomy" id="1604902"/>
    <lineage>
        <taxon>Bacteria</taxon>
        <taxon>Bacillati</taxon>
        <taxon>Bacillota</taxon>
        <taxon>Clostridia</taxon>
        <taxon>Eubacteriales</taxon>
        <taxon>Clostridiaceae</taxon>
        <taxon>Clostridium</taxon>
    </lineage>
</organism>
<protein>
    <submittedName>
        <fullName evidence="4">DNA mismatch repair protein MutT</fullName>
    </submittedName>
</protein>
<accession>A0ABQ5N4J6</accession>
<evidence type="ECO:0000313" key="4">
    <source>
        <dbReference type="EMBL" id="GLC30149.1"/>
    </source>
</evidence>
<sequence length="163" mass="19222">MKKEDLLLKTNSGLFSYRIAGVLIRDGKVLIQRALGDTSYSFPGGHVSFGEVSEESLIREYKEEMRADISIERLLWVQENFWKWGKSDCHQLCLYYLIKLCDETQLPLEGTFTFKPQIETENYTLEFSWVELSKIKDLKFYPEFAKEKILNLSDHIEHFIVRQ</sequence>
<dbReference type="PROSITE" id="PS51462">
    <property type="entry name" value="NUDIX"/>
    <property type="match status" value="1"/>
</dbReference>
<dbReference type="CDD" id="cd04688">
    <property type="entry name" value="NUDIX_Hydrolase"/>
    <property type="match status" value="1"/>
</dbReference>
<gene>
    <name evidence="4" type="ORF">bsdE14_15590</name>
</gene>
<evidence type="ECO:0000259" key="3">
    <source>
        <dbReference type="PROSITE" id="PS51462"/>
    </source>
</evidence>
<dbReference type="PANTHER" id="PTHR43046:SF14">
    <property type="entry name" value="MUTT_NUDIX FAMILY PROTEIN"/>
    <property type="match status" value="1"/>
</dbReference>
<evidence type="ECO:0000256" key="1">
    <source>
        <dbReference type="ARBA" id="ARBA00001946"/>
    </source>
</evidence>
<dbReference type="SUPFAM" id="SSF55811">
    <property type="entry name" value="Nudix"/>
    <property type="match status" value="1"/>
</dbReference>
<reference evidence="4 5" key="1">
    <citation type="journal article" date="2024" name="Int. J. Syst. Evol. Microbiol.">
        <title>Clostridium omnivorum sp. nov., isolated from anoxic soil under the treatment of reductive soil disinfestation.</title>
        <authorList>
            <person name="Ueki A."/>
            <person name="Tonouchi A."/>
            <person name="Kaku N."/>
            <person name="Honma S."/>
            <person name="Ueki K."/>
        </authorList>
    </citation>
    <scope>NUCLEOTIDE SEQUENCE [LARGE SCALE GENOMIC DNA]</scope>
    <source>
        <strain evidence="4 5">E14</strain>
    </source>
</reference>
<comment type="cofactor">
    <cofactor evidence="1">
        <name>Mg(2+)</name>
        <dbReference type="ChEBI" id="CHEBI:18420"/>
    </cofactor>
</comment>
<dbReference type="Gene3D" id="3.90.79.10">
    <property type="entry name" value="Nucleoside Triphosphate Pyrophosphohydrolase"/>
    <property type="match status" value="1"/>
</dbReference>
<dbReference type="EMBL" id="BRXR01000001">
    <property type="protein sequence ID" value="GLC30149.1"/>
    <property type="molecule type" value="Genomic_DNA"/>
</dbReference>
<feature type="domain" description="Nudix hydrolase" evidence="3">
    <location>
        <begin position="7"/>
        <end position="157"/>
    </location>
</feature>
<dbReference type="Proteomes" id="UP001208567">
    <property type="component" value="Unassembled WGS sequence"/>
</dbReference>
<proteinExistence type="predicted"/>
<comment type="caution">
    <text evidence="4">The sequence shown here is derived from an EMBL/GenBank/DDBJ whole genome shotgun (WGS) entry which is preliminary data.</text>
</comment>
<evidence type="ECO:0000256" key="2">
    <source>
        <dbReference type="ARBA" id="ARBA00022801"/>
    </source>
</evidence>
<keyword evidence="5" id="KW-1185">Reference proteome</keyword>
<dbReference type="PANTHER" id="PTHR43046">
    <property type="entry name" value="GDP-MANNOSE MANNOSYL HYDROLASE"/>
    <property type="match status" value="1"/>
</dbReference>
<dbReference type="InterPro" id="IPR015797">
    <property type="entry name" value="NUDIX_hydrolase-like_dom_sf"/>
</dbReference>
<dbReference type="RefSeq" id="WP_264849412.1">
    <property type="nucleotide sequence ID" value="NZ_BRXR01000001.1"/>
</dbReference>
<dbReference type="Pfam" id="PF00293">
    <property type="entry name" value="NUDIX"/>
    <property type="match status" value="1"/>
</dbReference>
<dbReference type="InterPro" id="IPR000086">
    <property type="entry name" value="NUDIX_hydrolase_dom"/>
</dbReference>
<evidence type="ECO:0000313" key="5">
    <source>
        <dbReference type="Proteomes" id="UP001208567"/>
    </source>
</evidence>
<name>A0ABQ5N4J6_9CLOT</name>
<keyword evidence="2" id="KW-0378">Hydrolase</keyword>